<feature type="transmembrane region" description="Helical" evidence="6">
    <location>
        <begin position="1442"/>
        <end position="1464"/>
    </location>
</feature>
<dbReference type="GO" id="GO:0005216">
    <property type="term" value="F:monoatomic ion channel activity"/>
    <property type="evidence" value="ECO:0007669"/>
    <property type="project" value="InterPro"/>
</dbReference>
<dbReference type="InterPro" id="IPR036770">
    <property type="entry name" value="Ankyrin_rpt-contain_sf"/>
</dbReference>
<evidence type="ECO:0000256" key="3">
    <source>
        <dbReference type="ARBA" id="ARBA00022989"/>
    </source>
</evidence>
<evidence type="ECO:0000256" key="1">
    <source>
        <dbReference type="ARBA" id="ARBA00004141"/>
    </source>
</evidence>
<feature type="region of interest" description="Disordered" evidence="5">
    <location>
        <begin position="915"/>
        <end position="948"/>
    </location>
</feature>
<gene>
    <name evidence="8" type="ORF">FCC1311_054482</name>
</gene>
<accession>A0A2R5GE87</accession>
<feature type="transmembrane region" description="Helical" evidence="6">
    <location>
        <begin position="1633"/>
        <end position="1654"/>
    </location>
</feature>
<evidence type="ECO:0000256" key="6">
    <source>
        <dbReference type="SAM" id="Phobius"/>
    </source>
</evidence>
<dbReference type="InParanoid" id="A0A2R5GE87"/>
<feature type="compositionally biased region" description="Polar residues" evidence="5">
    <location>
        <begin position="934"/>
        <end position="945"/>
    </location>
</feature>
<dbReference type="PANTHER" id="PTHR36395:SF1">
    <property type="entry name" value="RING-H2 ZINC FINGER PROTEIN"/>
    <property type="match status" value="1"/>
</dbReference>
<dbReference type="Gene3D" id="1.25.40.20">
    <property type="entry name" value="Ankyrin repeat-containing domain"/>
    <property type="match status" value="1"/>
</dbReference>
<feature type="region of interest" description="Disordered" evidence="5">
    <location>
        <begin position="475"/>
        <end position="495"/>
    </location>
</feature>
<name>A0A2R5GE87_9STRA</name>
<keyword evidence="3 6" id="KW-1133">Transmembrane helix</keyword>
<feature type="transmembrane region" description="Helical" evidence="6">
    <location>
        <begin position="1401"/>
        <end position="1422"/>
    </location>
</feature>
<evidence type="ECO:0000313" key="9">
    <source>
        <dbReference type="Proteomes" id="UP000241890"/>
    </source>
</evidence>
<feature type="compositionally biased region" description="Acidic residues" evidence="5">
    <location>
        <begin position="189"/>
        <end position="209"/>
    </location>
</feature>
<feature type="compositionally biased region" description="Basic and acidic residues" evidence="5">
    <location>
        <begin position="168"/>
        <end position="177"/>
    </location>
</feature>
<feature type="domain" description="Ion transport" evidence="7">
    <location>
        <begin position="1452"/>
        <end position="1667"/>
    </location>
</feature>
<keyword evidence="4 6" id="KW-0472">Membrane</keyword>
<feature type="transmembrane region" description="Helical" evidence="6">
    <location>
        <begin position="1601"/>
        <end position="1621"/>
    </location>
</feature>
<reference evidence="8 9" key="1">
    <citation type="submission" date="2017-12" db="EMBL/GenBank/DDBJ databases">
        <title>Sequencing, de novo assembly and annotation of complete genome of a new Thraustochytrid species, strain FCC1311.</title>
        <authorList>
            <person name="Sedici K."/>
            <person name="Godart F."/>
            <person name="Aiese Cigliano R."/>
            <person name="Sanseverino W."/>
            <person name="Barakat M."/>
            <person name="Ortet P."/>
            <person name="Marechal E."/>
            <person name="Cagnac O."/>
            <person name="Amato A."/>
        </authorList>
    </citation>
    <scope>NUCLEOTIDE SEQUENCE [LARGE SCALE GENOMIC DNA]</scope>
</reference>
<dbReference type="OrthoDB" id="433924at2759"/>
<evidence type="ECO:0000313" key="8">
    <source>
        <dbReference type="EMBL" id="GBG29226.1"/>
    </source>
</evidence>
<dbReference type="InterPro" id="IPR005821">
    <property type="entry name" value="Ion_trans_dom"/>
</dbReference>
<dbReference type="SUPFAM" id="SSF48403">
    <property type="entry name" value="Ankyrin repeat"/>
    <property type="match status" value="1"/>
</dbReference>
<dbReference type="PANTHER" id="PTHR36395">
    <property type="entry name" value="RING-H2 ZINC FINGER PROTEIN"/>
    <property type="match status" value="1"/>
</dbReference>
<feature type="region of interest" description="Disordered" evidence="5">
    <location>
        <begin position="614"/>
        <end position="651"/>
    </location>
</feature>
<feature type="transmembrane region" description="Helical" evidence="6">
    <location>
        <begin position="1572"/>
        <end position="1594"/>
    </location>
</feature>
<evidence type="ECO:0000256" key="4">
    <source>
        <dbReference type="ARBA" id="ARBA00023136"/>
    </source>
</evidence>
<organism evidence="8 9">
    <name type="scientific">Hondaea fermentalgiana</name>
    <dbReference type="NCBI Taxonomy" id="2315210"/>
    <lineage>
        <taxon>Eukaryota</taxon>
        <taxon>Sar</taxon>
        <taxon>Stramenopiles</taxon>
        <taxon>Bigyra</taxon>
        <taxon>Labyrinthulomycetes</taxon>
        <taxon>Thraustochytrida</taxon>
        <taxon>Thraustochytriidae</taxon>
        <taxon>Hondaea</taxon>
    </lineage>
</organism>
<feature type="compositionally biased region" description="Acidic residues" evidence="5">
    <location>
        <begin position="915"/>
        <end position="927"/>
    </location>
</feature>
<sequence>MGVKVIVEFDDGLGHRRRVRAAVSHEECTLKDIKAAVASEVLTDKIAVQTTGLQHNYELRNNAELQEFLQGVDSSLEAIVVEVKTLRSNPTKLRSIIERSQRFGKLPKSSAGGSPSIAVRRAAAAAAAAAVAEHKRRATRSSGNVEGVESQPWKILTEDHGPRKRKDKSSDDPRKYSDTGNGDASSDDKSDEDDEDNDEEDDEDDELEDLGSLGSLRPLVPKDRSRLTLSFLEDQLSSYRISWGSWKVEQSNKTIEDLFEELRNNASDLYADNHGVIRVVRLVRVKIVQPESKYILVNALKMVDLRRKHNDVHSLPAYKCKRNESPYHAALRNVQQELGFALWGPVSGIEAAHGTVITTLTNELAPRDPHARRRNILHGGTTILEKVRPTGFERPTHEFRESKSFPGLRTAYYINTLVLEMLSPRAPKQGSFTAVDQQHLDVIRLWQWMHPEHVQSKILREEPHANMRQNTLGHLTVEGSNRPGGAGAMGADDGDETEKAHLGIVASKAGLLARKAALYRQNLALMDGPPASSLLSRIAEFRFRVVQPSKRERHEKVEQENLLLHYSLPEDPREITVNLLNNWLERYGVDTSRWGTGQAKTVQQLVDELHKGETTLGLTSPGEAPTGGGIAPLATSSAGASMPPRSVPSQRFKNAGATAAAAGAATAAAALSGARQRLLSFRSSARFASKSALRVIRVAKVELIHERNPDLMLVETHQKLADSRLRVRFKTLAEKFKPGETPRDAALRGIREEIFDPDIYTVNENGDREVRKRPSIAELSKRVRILSIHAPLVEVSPSPSYPGLETRYILHLFRCMVPFLPDEPFCTDEPSYRNGGLSMVTHYWRWETRPTITAMTTSLINQVCFYFRLVPPAERDDKVLTDWLYEAAKTNQVNVIKLLCAVDEEGVVDPWEDEEAPAADDVEDADQEGGSSGEAPQSSASQLSTERVPRVKLDPSILRDKAGRSPLRIATLHGAGDAVEALIRIQLSNAQKKAQELLKTPREDQLHEMDVFAVNQPEKCAVDGEPCTLIYYAAIANRVSLVKHLLGSKSVAVNSVCLHSCISCGAVEALAVLLPRLRYDPSAQGSSRRRVLFGVEMDSSVDLNNPEVRARLSADLPKADNFSYFKSLLDHIERELNALSGAGNKLIWKTNADSDGQVSMAPALRALEVVLQYCNPTAYYYRSFLHIYLHKVIELDDRPEEEAILREFIDRSRFPLHIALMSAHVLRSVFGLEKRFWDSYQSHADNFQNLVCNILDCCEDQAEAEELLRERADIPSWRRENGTLVTRPLAHRHKSTCAYLAVKYRLKRVVAHKFFTTQNDAIWFNDANDSLYTRGLGSLANLSASFFPLFKQGKTSEVPVRTGGPTAQRFDVDRKTRNESLVAFLLRVPGLKTSIQASYRACVSLVLLVLLVLMTPVLWLLPFSRSLRIIVDIPRTEFACCYFKWSVWSMSYVLYLLAFAYLATRNAQGEQEALSTSELILIIFFLGNVVGIVEQIAAIGVGPFLQHSVNIVDVGASIVLAAAFCMDRTTEAYDILMSIGAILSTFRLFHLFSASKELGPLWITMQYVVWDVIRFLALLAVVLVAFILAFVFLLGGQGVEGFETAGAAFSSLVWSVFEAFTTYDPNQGVRTRLYQVFLFGFLLIAAVLLTNLLIAMMTRRFEQVAQTARVQWLYALAQLIEKYSLMPIAPSPINLLSFLPNLVFRVLYGKQSLYDPYIPEFKRGHSIAVVPIITSEDPLSNVNKRELEQALNFRCTRRAVMTRHIRKSKLRDAKHREVQDALARIGQTLDQVLVLQHKDMAVRSARIFS</sequence>
<comment type="subcellular location">
    <subcellularLocation>
        <location evidence="1">Membrane</location>
        <topology evidence="1">Multi-pass membrane protein</topology>
    </subcellularLocation>
</comment>
<keyword evidence="9" id="KW-1185">Reference proteome</keyword>
<dbReference type="EMBL" id="BEYU01000053">
    <property type="protein sequence ID" value="GBG29226.1"/>
    <property type="molecule type" value="Genomic_DNA"/>
</dbReference>
<evidence type="ECO:0000256" key="5">
    <source>
        <dbReference type="SAM" id="MobiDB-lite"/>
    </source>
</evidence>
<feature type="transmembrane region" description="Helical" evidence="6">
    <location>
        <begin position="1532"/>
        <end position="1552"/>
    </location>
</feature>
<dbReference type="Pfam" id="PF00520">
    <property type="entry name" value="Ion_trans"/>
    <property type="match status" value="1"/>
</dbReference>
<protein>
    <submittedName>
        <fullName evidence="8">Short transient receptor potential channel 3</fullName>
    </submittedName>
</protein>
<keyword evidence="8" id="KW-0675">Receptor</keyword>
<feature type="region of interest" description="Disordered" evidence="5">
    <location>
        <begin position="135"/>
        <end position="216"/>
    </location>
</feature>
<evidence type="ECO:0000259" key="7">
    <source>
        <dbReference type="Pfam" id="PF00520"/>
    </source>
</evidence>
<dbReference type="Proteomes" id="UP000241890">
    <property type="component" value="Unassembled WGS sequence"/>
</dbReference>
<evidence type="ECO:0000256" key="2">
    <source>
        <dbReference type="ARBA" id="ARBA00022692"/>
    </source>
</evidence>
<feature type="transmembrane region" description="Helical" evidence="6">
    <location>
        <begin position="1476"/>
        <end position="1498"/>
    </location>
</feature>
<dbReference type="GO" id="GO:0016020">
    <property type="term" value="C:membrane"/>
    <property type="evidence" value="ECO:0007669"/>
    <property type="project" value="UniProtKB-SubCell"/>
</dbReference>
<keyword evidence="2 6" id="KW-0812">Transmembrane</keyword>
<comment type="caution">
    <text evidence="8">The sequence shown here is derived from an EMBL/GenBank/DDBJ whole genome shotgun (WGS) entry which is preliminary data.</text>
</comment>
<proteinExistence type="predicted"/>